<feature type="non-terminal residue" evidence="3">
    <location>
        <position position="151"/>
    </location>
</feature>
<dbReference type="PANTHER" id="PTHR38593">
    <property type="entry name" value="BLR2558 PROTEIN"/>
    <property type="match status" value="1"/>
</dbReference>
<dbReference type="InterPro" id="IPR025419">
    <property type="entry name" value="DUF4142"/>
</dbReference>
<evidence type="ECO:0000313" key="4">
    <source>
        <dbReference type="Proteomes" id="UP001597024"/>
    </source>
</evidence>
<dbReference type="Proteomes" id="UP001597024">
    <property type="component" value="Unassembled WGS sequence"/>
</dbReference>
<evidence type="ECO:0000256" key="1">
    <source>
        <dbReference type="SAM" id="SignalP"/>
    </source>
</evidence>
<protein>
    <submittedName>
        <fullName evidence="3">DUF4142 domain-containing protein</fullName>
    </submittedName>
</protein>
<feature type="chain" id="PRO_5046793406" evidence="1">
    <location>
        <begin position="23"/>
        <end position="151"/>
    </location>
</feature>
<evidence type="ECO:0000313" key="3">
    <source>
        <dbReference type="EMBL" id="MFD0887062.1"/>
    </source>
</evidence>
<feature type="domain" description="DUF4142" evidence="2">
    <location>
        <begin position="32"/>
        <end position="151"/>
    </location>
</feature>
<accession>A0ABW3DWD8</accession>
<feature type="signal peptide" evidence="1">
    <location>
        <begin position="1"/>
        <end position="22"/>
    </location>
</feature>
<organism evidence="3 4">
    <name type="scientific">Streptosporangium algeriense</name>
    <dbReference type="NCBI Taxonomy" id="1682748"/>
    <lineage>
        <taxon>Bacteria</taxon>
        <taxon>Bacillati</taxon>
        <taxon>Actinomycetota</taxon>
        <taxon>Actinomycetes</taxon>
        <taxon>Streptosporangiales</taxon>
        <taxon>Streptosporangiaceae</taxon>
        <taxon>Streptosporangium</taxon>
    </lineage>
</organism>
<gene>
    <name evidence="3" type="ORF">ACFQ08_21150</name>
</gene>
<dbReference type="InterPro" id="IPR012347">
    <property type="entry name" value="Ferritin-like"/>
</dbReference>
<dbReference type="EMBL" id="JBHTHX010000799">
    <property type="protein sequence ID" value="MFD0887062.1"/>
    <property type="molecule type" value="Genomic_DNA"/>
</dbReference>
<comment type="caution">
    <text evidence="3">The sequence shown here is derived from an EMBL/GenBank/DDBJ whole genome shotgun (WGS) entry which is preliminary data.</text>
</comment>
<proteinExistence type="predicted"/>
<dbReference type="PANTHER" id="PTHR38593:SF1">
    <property type="entry name" value="BLR2558 PROTEIN"/>
    <property type="match status" value="1"/>
</dbReference>
<keyword evidence="1" id="KW-0732">Signal</keyword>
<dbReference type="Pfam" id="PF13628">
    <property type="entry name" value="DUF4142"/>
    <property type="match status" value="1"/>
</dbReference>
<evidence type="ECO:0000259" key="2">
    <source>
        <dbReference type="Pfam" id="PF13628"/>
    </source>
</evidence>
<name>A0ABW3DWD8_9ACTN</name>
<sequence length="151" mass="16345">MIQQMIALSAVAVMALSGTAAAATAPPDTNDQDRRFLAQAHQDNLAGITAGRAAMRKGHDQEVRALGRRLVDDHTRLDAEVRQVARRLAVDLPERTTTAQRIQYNRISARSGDDFDWAWLSVAAVDGRTALARGSRELAEGSSAQVKRLAA</sequence>
<reference evidence="4" key="1">
    <citation type="journal article" date="2019" name="Int. J. Syst. Evol. Microbiol.">
        <title>The Global Catalogue of Microorganisms (GCM) 10K type strain sequencing project: providing services to taxonomists for standard genome sequencing and annotation.</title>
        <authorList>
            <consortium name="The Broad Institute Genomics Platform"/>
            <consortium name="The Broad Institute Genome Sequencing Center for Infectious Disease"/>
            <person name="Wu L."/>
            <person name="Ma J."/>
        </authorList>
    </citation>
    <scope>NUCLEOTIDE SEQUENCE [LARGE SCALE GENOMIC DNA]</scope>
    <source>
        <strain evidence="4">CCUG 62974</strain>
    </source>
</reference>
<keyword evidence="4" id="KW-1185">Reference proteome</keyword>
<dbReference type="Gene3D" id="1.20.1260.10">
    <property type="match status" value="1"/>
</dbReference>